<comment type="caution">
    <text evidence="4">The sequence shown here is derived from an EMBL/GenBank/DDBJ whole genome shotgun (WGS) entry which is preliminary data.</text>
</comment>
<dbReference type="PANTHER" id="PTHR40841:SF2">
    <property type="entry name" value="SIDEROPHORE-DEGRADING ESTERASE (EUROFUNG)"/>
    <property type="match status" value="1"/>
</dbReference>
<comment type="similarity">
    <text evidence="1">Belongs to the esterase D family.</text>
</comment>
<gene>
    <name evidence="4" type="ORF">DNG_07038</name>
</gene>
<dbReference type="SUPFAM" id="SSF53474">
    <property type="entry name" value="alpha/beta-Hydrolases"/>
    <property type="match status" value="1"/>
</dbReference>
<dbReference type="Gene3D" id="3.40.50.1820">
    <property type="entry name" value="alpha/beta hydrolase"/>
    <property type="match status" value="1"/>
</dbReference>
<evidence type="ECO:0000313" key="4">
    <source>
        <dbReference type="EMBL" id="SPO04353.1"/>
    </source>
</evidence>
<protein>
    <submittedName>
        <fullName evidence="4">Related to hydrolase of the alpha/beta superfamily</fullName>
    </submittedName>
</protein>
<dbReference type="GO" id="GO:0016788">
    <property type="term" value="F:hydrolase activity, acting on ester bonds"/>
    <property type="evidence" value="ECO:0007669"/>
    <property type="project" value="TreeGrafter"/>
</dbReference>
<dbReference type="InterPro" id="IPR000801">
    <property type="entry name" value="Esterase-like"/>
</dbReference>
<dbReference type="InterPro" id="IPR052558">
    <property type="entry name" value="Siderophore_Hydrolase_D"/>
</dbReference>
<keyword evidence="2 4" id="KW-0378">Hydrolase</keyword>
<feature type="region of interest" description="Disordered" evidence="3">
    <location>
        <begin position="103"/>
        <end position="126"/>
    </location>
</feature>
<sequence length="299" mass="33528">MAALANWSFAPLPPFAPTIFPNIQLWNVSDGLGLEYQVEVSWPFEWTSQEAEVSALAMYVLDGNALGMTAAEALKRRGPVEFAQPDTVVVAIGYPLTDTVYSPQRNIDFRPPLPKGSEPNPDDPPSGAEDFIVFLEDVLRPFVRDTLFPNVNFTRDALYGHSFGGLFSIYALLTRPDLFDTFITASPAIFWNNGSILDEVGRLQKIDTSGEKSKPAFAIGYGSLEQFPIKRRTETQEDFEFRKSIIETFKMTDNCNELYKRILGNPKLRDVVLKEYEGQDHFGVGASALTDGIDYFLDW</sequence>
<name>A0AAE8N2P1_9PEZI</name>
<evidence type="ECO:0000256" key="3">
    <source>
        <dbReference type="SAM" id="MobiDB-lite"/>
    </source>
</evidence>
<evidence type="ECO:0000256" key="2">
    <source>
        <dbReference type="ARBA" id="ARBA00022801"/>
    </source>
</evidence>
<dbReference type="Pfam" id="PF00756">
    <property type="entry name" value="Esterase"/>
    <property type="match status" value="1"/>
</dbReference>
<dbReference type="Proteomes" id="UP001187682">
    <property type="component" value="Unassembled WGS sequence"/>
</dbReference>
<keyword evidence="5" id="KW-1185">Reference proteome</keyword>
<accession>A0AAE8N2P1</accession>
<dbReference type="InterPro" id="IPR029058">
    <property type="entry name" value="AB_hydrolase_fold"/>
</dbReference>
<evidence type="ECO:0000256" key="1">
    <source>
        <dbReference type="ARBA" id="ARBA00005622"/>
    </source>
</evidence>
<dbReference type="AlphaFoldDB" id="A0AAE8N2P1"/>
<dbReference type="PANTHER" id="PTHR40841">
    <property type="entry name" value="SIDEROPHORE TRIACETYLFUSARININE C ESTERASE"/>
    <property type="match status" value="1"/>
</dbReference>
<dbReference type="EMBL" id="ONZQ02000010">
    <property type="protein sequence ID" value="SPO04353.1"/>
    <property type="molecule type" value="Genomic_DNA"/>
</dbReference>
<reference evidence="4" key="1">
    <citation type="submission" date="2018-03" db="EMBL/GenBank/DDBJ databases">
        <authorList>
            <person name="Guldener U."/>
        </authorList>
    </citation>
    <scope>NUCLEOTIDE SEQUENCE</scope>
</reference>
<evidence type="ECO:0000313" key="5">
    <source>
        <dbReference type="Proteomes" id="UP001187682"/>
    </source>
</evidence>
<proteinExistence type="inferred from homology"/>
<organism evidence="4 5">
    <name type="scientific">Cephalotrichum gorgonifer</name>
    <dbReference type="NCBI Taxonomy" id="2041049"/>
    <lineage>
        <taxon>Eukaryota</taxon>
        <taxon>Fungi</taxon>
        <taxon>Dikarya</taxon>
        <taxon>Ascomycota</taxon>
        <taxon>Pezizomycotina</taxon>
        <taxon>Sordariomycetes</taxon>
        <taxon>Hypocreomycetidae</taxon>
        <taxon>Microascales</taxon>
        <taxon>Microascaceae</taxon>
        <taxon>Cephalotrichum</taxon>
    </lineage>
</organism>